<keyword evidence="5" id="KW-1185">Reference proteome</keyword>
<gene>
    <name evidence="4" type="ORF">SAMN05421578_10826</name>
</gene>
<dbReference type="Pfam" id="PF02543">
    <property type="entry name" value="Carbam_trans_N"/>
    <property type="match status" value="1"/>
</dbReference>
<dbReference type="PANTHER" id="PTHR34847">
    <property type="entry name" value="NODULATION PROTEIN U"/>
    <property type="match status" value="1"/>
</dbReference>
<dbReference type="RefSeq" id="WP_068579272.1">
    <property type="nucleotide sequence ID" value="NZ_FTNK01000008.1"/>
</dbReference>
<comment type="similarity">
    <text evidence="1">Belongs to the NodU/CmcH family.</text>
</comment>
<name>A0ABY1K2M2_9BACL</name>
<accession>A0ABY1K2M2</accession>
<evidence type="ECO:0000256" key="1">
    <source>
        <dbReference type="ARBA" id="ARBA00006129"/>
    </source>
</evidence>
<evidence type="ECO:0000313" key="4">
    <source>
        <dbReference type="EMBL" id="SIR17290.1"/>
    </source>
</evidence>
<dbReference type="InterPro" id="IPR031730">
    <property type="entry name" value="Carbam_trans_C"/>
</dbReference>
<sequence length="544" mass="61584">MLYCGIKLTHDGCIAVIEDNRLVFSHEVEKFNNNKRYSEIPDTNFITEVLGMNGYGVSDINLYSIDGWAGLKESEVRVRSNGTELNVIVAPYREASLSADSLKTYEGNGFIIDGQSLAYTSYLHSTTHIFSTYCASPFSEKSDPCYMLVYDGGMYPRLYYFDPAQGKLENLGPLFMFMGNIYSLFSLHFKPFFNEGSGPRVDDLSVAGKVMAYIALGQVREDLIQMFGRVYEKHFSPSLEFSWTFSQEVQRQVTEQGIPHADVLASFHQYLERMLVNCLNERIRKHGRKSRYFGFVGGCSLNIKWNSAIRNSGLFDEMFVSPFTNDTGTAIGVACCERYKQTGKVRLDWSVYSGPAIVKNEPAEGWSSRNCSIHELASLLHVTQDPVVFLSGNAELGPRALGNRSILAAAVQPQMKDRMNEIKCREGYRPVSPICLEKRASMIFSPGTRDPYMLFDHKLRDEWAERIPAIRHLDGTARLQTVGPNDNERIYELLQEYERLSGIPVLCNTSANTLGSGFFPDVRSATEWNGTKYVWCDETLYEKR</sequence>
<dbReference type="InterPro" id="IPR051338">
    <property type="entry name" value="NodU/CmcH_Carbamoyltrnsfr"/>
</dbReference>
<dbReference type="Pfam" id="PF16861">
    <property type="entry name" value="Carbam_trans_C"/>
    <property type="match status" value="1"/>
</dbReference>
<dbReference type="InterPro" id="IPR003696">
    <property type="entry name" value="Carbtransf_dom"/>
</dbReference>
<organism evidence="4 5">
    <name type="scientific">Paenibacillus macquariensis</name>
    <dbReference type="NCBI Taxonomy" id="948756"/>
    <lineage>
        <taxon>Bacteria</taxon>
        <taxon>Bacillati</taxon>
        <taxon>Bacillota</taxon>
        <taxon>Bacilli</taxon>
        <taxon>Bacillales</taxon>
        <taxon>Paenibacillaceae</taxon>
        <taxon>Paenibacillus</taxon>
    </lineage>
</organism>
<evidence type="ECO:0000313" key="5">
    <source>
        <dbReference type="Proteomes" id="UP000186666"/>
    </source>
</evidence>
<evidence type="ECO:0000259" key="3">
    <source>
        <dbReference type="Pfam" id="PF16861"/>
    </source>
</evidence>
<dbReference type="PANTHER" id="PTHR34847:SF1">
    <property type="entry name" value="NODULATION PROTEIN U"/>
    <property type="match status" value="1"/>
</dbReference>
<dbReference type="Gene3D" id="3.30.420.40">
    <property type="match status" value="1"/>
</dbReference>
<dbReference type="EMBL" id="FTNK01000008">
    <property type="protein sequence ID" value="SIR17290.1"/>
    <property type="molecule type" value="Genomic_DNA"/>
</dbReference>
<dbReference type="InterPro" id="IPR038152">
    <property type="entry name" value="Carbam_trans_C_sf"/>
</dbReference>
<evidence type="ECO:0000259" key="2">
    <source>
        <dbReference type="Pfam" id="PF02543"/>
    </source>
</evidence>
<feature type="domain" description="Carbamoyltransferase C-terminal" evidence="3">
    <location>
        <begin position="386"/>
        <end position="527"/>
    </location>
</feature>
<reference evidence="4 5" key="1">
    <citation type="submission" date="2017-01" db="EMBL/GenBank/DDBJ databases">
        <authorList>
            <person name="Varghese N."/>
            <person name="Submissions S."/>
        </authorList>
    </citation>
    <scope>NUCLEOTIDE SEQUENCE [LARGE SCALE GENOMIC DNA]</scope>
    <source>
        <strain evidence="4 5">ATCC 23464</strain>
    </source>
</reference>
<proteinExistence type="inferred from homology"/>
<dbReference type="Proteomes" id="UP000186666">
    <property type="component" value="Unassembled WGS sequence"/>
</dbReference>
<comment type="caution">
    <text evidence="4">The sequence shown here is derived from an EMBL/GenBank/DDBJ whole genome shotgun (WGS) entry which is preliminary data.</text>
</comment>
<protein>
    <submittedName>
        <fullName evidence="4">Beta-1,4-N-acetylglucosamine oligosaccharide 6-O-carbamoyltransferase NodU</fullName>
    </submittedName>
</protein>
<dbReference type="Gene3D" id="3.90.870.20">
    <property type="entry name" value="Carbamoyltransferase, C-terminal domain"/>
    <property type="match status" value="1"/>
</dbReference>
<feature type="domain" description="Carbamoyltransferase" evidence="2">
    <location>
        <begin position="4"/>
        <end position="335"/>
    </location>
</feature>